<keyword evidence="6" id="KW-1185">Reference proteome</keyword>
<dbReference type="eggNOG" id="COG1879">
    <property type="taxonomic scope" value="Bacteria"/>
</dbReference>
<comment type="similarity">
    <text evidence="2">Belongs to the bacterial solute-binding protein 2 family.</text>
</comment>
<comment type="subcellular location">
    <subcellularLocation>
        <location evidence="1">Cell envelope</location>
    </subcellularLocation>
</comment>
<accession>W0EGC0</accession>
<dbReference type="SUPFAM" id="SSF53822">
    <property type="entry name" value="Periplasmic binding protein-like I"/>
    <property type="match status" value="1"/>
</dbReference>
<dbReference type="EMBL" id="CP007032">
    <property type="protein sequence ID" value="AHF08229.1"/>
    <property type="molecule type" value="Genomic_DNA"/>
</dbReference>
<evidence type="ECO:0000313" key="5">
    <source>
        <dbReference type="EMBL" id="AHF08229.1"/>
    </source>
</evidence>
<dbReference type="STRING" id="871968.DESME_15250"/>
<dbReference type="PANTHER" id="PTHR30036:SF7">
    <property type="entry name" value="ABC TRANSPORTER PERIPLASMIC-BINDING PROTEIN YPHF"/>
    <property type="match status" value="1"/>
</dbReference>
<evidence type="ECO:0000259" key="4">
    <source>
        <dbReference type="Pfam" id="PF13407"/>
    </source>
</evidence>
<feature type="compositionally biased region" description="Low complexity" evidence="3">
    <location>
        <begin position="345"/>
        <end position="362"/>
    </location>
</feature>
<dbReference type="HOGENOM" id="CLU_605094_0_0_9"/>
<reference evidence="5 6" key="1">
    <citation type="submission" date="2013-12" db="EMBL/GenBank/DDBJ databases">
        <authorList>
            <consortium name="DOE Joint Genome Institute"/>
            <person name="Smidt H."/>
            <person name="Huntemann M."/>
            <person name="Han J."/>
            <person name="Chen A."/>
            <person name="Kyrpides N."/>
            <person name="Mavromatis K."/>
            <person name="Markowitz V."/>
            <person name="Palaniappan K."/>
            <person name="Ivanova N."/>
            <person name="Schaumberg A."/>
            <person name="Pati A."/>
            <person name="Liolios K."/>
            <person name="Nordberg H.P."/>
            <person name="Cantor M.N."/>
            <person name="Hua S.X."/>
            <person name="Woyke T."/>
        </authorList>
    </citation>
    <scope>NUCLEOTIDE SEQUENCE [LARGE SCALE GENOMIC DNA]</scope>
    <source>
        <strain evidence="6">DSM 15288</strain>
    </source>
</reference>
<gene>
    <name evidence="5" type="ORF">DESME_15250</name>
</gene>
<dbReference type="Pfam" id="PF13407">
    <property type="entry name" value="Peripla_BP_4"/>
    <property type="match status" value="1"/>
</dbReference>
<feature type="compositionally biased region" description="Low complexity" evidence="3">
    <location>
        <begin position="369"/>
        <end position="378"/>
    </location>
</feature>
<feature type="domain" description="Periplasmic binding protein" evidence="4">
    <location>
        <begin position="58"/>
        <end position="299"/>
    </location>
</feature>
<protein>
    <submittedName>
        <fullName evidence="5">Sugar ABC transporter substrate-binding protein</fullName>
    </submittedName>
</protein>
<sequence length="473" mass="50045">MKRILLIIFPLCLSLTITGCSLQDLLGKKQKSQSTSQSQQKMVMAVALNEQDPNKALIQRGIEDMAQKENIEVKVISSSKSQSSQGQSSGGSSNQDAASQLKGAKVLIYQGGNPELLQSIQEEKIPVVALNELPAGVKPAGIILPDPQKAGELMAEPVLTKATEGQVVVLQGDPSDSTSQEIVAVIKQSLSKNPKLTVHVIASPAGSEAVARQGLLDLLQKNPDKVPAVIAQTEKLAAQAAEVLKSQQLEKKVLLVGGQANQQSLQRMAGGTQVADVDTSPYIQGVNAFQWAQRIVNKETLDISESVTGEQGEVPAKVVPVKSVTSENLAVVQKSYAKAVETAAQTSSQNQQKQGSTSSSGSQDKKDSGSQASSQGQKGSSGQGQNQSGGTGTGGNIPQGATKVTEKVQTTITREYLDDQGKVLGTEKSSSEQNRTVPPQMIQQETQQKSQQDQGKQEQQGQQSKDSSKDKKS</sequence>
<dbReference type="KEGG" id="dmt:DESME_15250"/>
<name>W0EGC0_9FIRM</name>
<dbReference type="PROSITE" id="PS51257">
    <property type="entry name" value="PROKAR_LIPOPROTEIN"/>
    <property type="match status" value="1"/>
</dbReference>
<evidence type="ECO:0000256" key="3">
    <source>
        <dbReference type="SAM" id="MobiDB-lite"/>
    </source>
</evidence>
<dbReference type="InterPro" id="IPR025997">
    <property type="entry name" value="SBP_2_dom"/>
</dbReference>
<feature type="compositionally biased region" description="Polar residues" evidence="3">
    <location>
        <begin position="427"/>
        <end position="437"/>
    </location>
</feature>
<dbReference type="CDD" id="cd01536">
    <property type="entry name" value="PBP1_ABC_sugar_binding-like"/>
    <property type="match status" value="1"/>
</dbReference>
<dbReference type="InterPro" id="IPR028082">
    <property type="entry name" value="Peripla_BP_I"/>
</dbReference>
<dbReference type="GO" id="GO:0030246">
    <property type="term" value="F:carbohydrate binding"/>
    <property type="evidence" value="ECO:0007669"/>
    <property type="project" value="TreeGrafter"/>
</dbReference>
<dbReference type="PANTHER" id="PTHR30036">
    <property type="entry name" value="D-XYLOSE-BINDING PERIPLASMIC PROTEIN"/>
    <property type="match status" value="1"/>
</dbReference>
<evidence type="ECO:0000313" key="6">
    <source>
        <dbReference type="Proteomes" id="UP000010847"/>
    </source>
</evidence>
<feature type="compositionally biased region" description="Gly residues" evidence="3">
    <location>
        <begin position="379"/>
        <end position="397"/>
    </location>
</feature>
<evidence type="ECO:0000256" key="1">
    <source>
        <dbReference type="ARBA" id="ARBA00004196"/>
    </source>
</evidence>
<dbReference type="InterPro" id="IPR050555">
    <property type="entry name" value="Bact_Solute-Bind_Prot2"/>
</dbReference>
<feature type="region of interest" description="Disordered" evidence="3">
    <location>
        <begin position="76"/>
        <end position="96"/>
    </location>
</feature>
<feature type="region of interest" description="Disordered" evidence="3">
    <location>
        <begin position="343"/>
        <end position="473"/>
    </location>
</feature>
<dbReference type="AlphaFoldDB" id="W0EGC0"/>
<organism evidence="5 6">
    <name type="scientific">Desulfitobacterium metallireducens DSM 15288</name>
    <dbReference type="NCBI Taxonomy" id="871968"/>
    <lineage>
        <taxon>Bacteria</taxon>
        <taxon>Bacillati</taxon>
        <taxon>Bacillota</taxon>
        <taxon>Clostridia</taxon>
        <taxon>Eubacteriales</taxon>
        <taxon>Desulfitobacteriaceae</taxon>
        <taxon>Desulfitobacterium</taxon>
    </lineage>
</organism>
<evidence type="ECO:0000256" key="2">
    <source>
        <dbReference type="ARBA" id="ARBA00007639"/>
    </source>
</evidence>
<dbReference type="GO" id="GO:0030288">
    <property type="term" value="C:outer membrane-bounded periplasmic space"/>
    <property type="evidence" value="ECO:0007669"/>
    <property type="project" value="TreeGrafter"/>
</dbReference>
<dbReference type="RefSeq" id="WP_006716882.1">
    <property type="nucleotide sequence ID" value="NZ_CP007032.1"/>
</dbReference>
<dbReference type="OrthoDB" id="9769193at2"/>
<feature type="compositionally biased region" description="Low complexity" evidence="3">
    <location>
        <begin position="77"/>
        <end position="93"/>
    </location>
</feature>
<dbReference type="Gene3D" id="3.40.50.2300">
    <property type="match status" value="2"/>
</dbReference>
<proteinExistence type="inferred from homology"/>
<feature type="compositionally biased region" description="Low complexity" evidence="3">
    <location>
        <begin position="443"/>
        <end position="465"/>
    </location>
</feature>
<dbReference type="Proteomes" id="UP000010847">
    <property type="component" value="Chromosome"/>
</dbReference>